<dbReference type="Proteomes" id="UP000054538">
    <property type="component" value="Unassembled WGS sequence"/>
</dbReference>
<dbReference type="InParanoid" id="A0A0D0CLA2"/>
<protein>
    <submittedName>
        <fullName evidence="1">Unplaced genomic scaffold scaffold_2918, whole genome shotgun sequence</fullName>
    </submittedName>
</protein>
<reference evidence="2" key="2">
    <citation type="submission" date="2015-01" db="EMBL/GenBank/DDBJ databases">
        <title>Evolutionary Origins and Diversification of the Mycorrhizal Mutualists.</title>
        <authorList>
            <consortium name="DOE Joint Genome Institute"/>
            <consortium name="Mycorrhizal Genomics Consortium"/>
            <person name="Kohler A."/>
            <person name="Kuo A."/>
            <person name="Nagy L.G."/>
            <person name="Floudas D."/>
            <person name="Copeland A."/>
            <person name="Barry K.W."/>
            <person name="Cichocki N."/>
            <person name="Veneault-Fourrey C."/>
            <person name="LaButti K."/>
            <person name="Lindquist E.A."/>
            <person name="Lipzen A."/>
            <person name="Lundell T."/>
            <person name="Morin E."/>
            <person name="Murat C."/>
            <person name="Riley R."/>
            <person name="Ohm R."/>
            <person name="Sun H."/>
            <person name="Tunlid A."/>
            <person name="Henrissat B."/>
            <person name="Grigoriev I.V."/>
            <person name="Hibbett D.S."/>
            <person name="Martin F."/>
        </authorList>
    </citation>
    <scope>NUCLEOTIDE SEQUENCE [LARGE SCALE GENOMIC DNA]</scope>
    <source>
        <strain evidence="2">Ve08.2h10</strain>
    </source>
</reference>
<gene>
    <name evidence="1" type="ORF">PAXRUDRAFT_171122</name>
</gene>
<evidence type="ECO:0000313" key="1">
    <source>
        <dbReference type="EMBL" id="KIK75978.1"/>
    </source>
</evidence>
<organism evidence="1 2">
    <name type="scientific">Paxillus rubicundulus Ve08.2h10</name>
    <dbReference type="NCBI Taxonomy" id="930991"/>
    <lineage>
        <taxon>Eukaryota</taxon>
        <taxon>Fungi</taxon>
        <taxon>Dikarya</taxon>
        <taxon>Basidiomycota</taxon>
        <taxon>Agaricomycotina</taxon>
        <taxon>Agaricomycetes</taxon>
        <taxon>Agaricomycetidae</taxon>
        <taxon>Boletales</taxon>
        <taxon>Paxilineae</taxon>
        <taxon>Paxillaceae</taxon>
        <taxon>Paxillus</taxon>
    </lineage>
</organism>
<keyword evidence="2" id="KW-1185">Reference proteome</keyword>
<sequence>MWEFPAMYVDLCGISHYNLLVCVGFPGHVSRSLWDFPLCPADLSGNSQPPM</sequence>
<accession>A0A0D0CLA2</accession>
<reference evidence="1 2" key="1">
    <citation type="submission" date="2014-04" db="EMBL/GenBank/DDBJ databases">
        <authorList>
            <consortium name="DOE Joint Genome Institute"/>
            <person name="Kuo A."/>
            <person name="Kohler A."/>
            <person name="Jargeat P."/>
            <person name="Nagy L.G."/>
            <person name="Floudas D."/>
            <person name="Copeland A."/>
            <person name="Barry K.W."/>
            <person name="Cichocki N."/>
            <person name="Veneault-Fourrey C."/>
            <person name="LaButti K."/>
            <person name="Lindquist E.A."/>
            <person name="Lipzen A."/>
            <person name="Lundell T."/>
            <person name="Morin E."/>
            <person name="Murat C."/>
            <person name="Sun H."/>
            <person name="Tunlid A."/>
            <person name="Henrissat B."/>
            <person name="Grigoriev I.V."/>
            <person name="Hibbett D.S."/>
            <person name="Martin F."/>
            <person name="Nordberg H.P."/>
            <person name="Cantor M.N."/>
            <person name="Hua S.X."/>
        </authorList>
    </citation>
    <scope>NUCLEOTIDE SEQUENCE [LARGE SCALE GENOMIC DNA]</scope>
    <source>
        <strain evidence="1 2">Ve08.2h10</strain>
    </source>
</reference>
<dbReference type="AlphaFoldDB" id="A0A0D0CLA2"/>
<evidence type="ECO:0000313" key="2">
    <source>
        <dbReference type="Proteomes" id="UP000054538"/>
    </source>
</evidence>
<name>A0A0D0CLA2_9AGAM</name>
<dbReference type="HOGENOM" id="CLU_3107065_0_0_1"/>
<dbReference type="EMBL" id="KN827740">
    <property type="protein sequence ID" value="KIK75978.1"/>
    <property type="molecule type" value="Genomic_DNA"/>
</dbReference>
<proteinExistence type="predicted"/>